<organism evidence="1">
    <name type="scientific">CrAss-like virus sp. ctUXy6</name>
    <dbReference type="NCBI Taxonomy" id="2825835"/>
    <lineage>
        <taxon>Viruses</taxon>
        <taxon>Duplodnaviria</taxon>
        <taxon>Heunggongvirae</taxon>
        <taxon>Uroviricota</taxon>
        <taxon>Caudoviricetes</taxon>
        <taxon>Crassvirales</taxon>
    </lineage>
</organism>
<evidence type="ECO:0000313" key="1">
    <source>
        <dbReference type="EMBL" id="DAG02631.1"/>
    </source>
</evidence>
<protein>
    <submittedName>
        <fullName evidence="1">Uncharacterized protein</fullName>
    </submittedName>
</protein>
<proteinExistence type="predicted"/>
<name>A0A8S5V7N9_9CAUD</name>
<reference evidence="1" key="1">
    <citation type="journal article" date="2021" name="Proc. Natl. Acad. Sci. U.S.A.">
        <title>A Catalog of Tens of Thousands of Viruses from Human Metagenomes Reveals Hidden Associations with Chronic Diseases.</title>
        <authorList>
            <person name="Tisza M.J."/>
            <person name="Buck C.B."/>
        </authorList>
    </citation>
    <scope>NUCLEOTIDE SEQUENCE</scope>
    <source>
        <strain evidence="1">CtUXy6</strain>
    </source>
</reference>
<dbReference type="EMBL" id="BK016212">
    <property type="protein sequence ID" value="DAG02631.1"/>
    <property type="molecule type" value="Genomic_DNA"/>
</dbReference>
<sequence length="328" mass="36527">MGTTIDKINKLSQTKAAIKAAIELKGVTVGNAKFADYPSKIQAISGGGGTPELESYEDILTRMKTLLNNALAQYTDYKAGNIFAFREYSWIKSLYRWSNNIGNKAWLIGSTLYTYESGNTVFDLPLSAFNDLNYIDSEGYNYKYVIVLFHNDYDINDDNYHCFYEFPMVDLDGTKTSNNGNMNLFRFVACKNTTMCFKYYDTPDLVALDATNSVPITNTVTGYTWRGSSCEFLKGGDFSNFTGKFDFSYITFVKNVSNISQFQIQAYGQEHSVETLIAILDGLIDTTASPKSQGVGNTYNLRKLQATEAGLAAIARAEAKGWTITSNV</sequence>
<accession>A0A8S5V7N9</accession>